<dbReference type="PANTHER" id="PTHR19423">
    <property type="entry name" value="SH3 DOMAIN-BINDING PROTEIN 5"/>
    <property type="match status" value="1"/>
</dbReference>
<dbReference type="RefSeq" id="XP_026276717.1">
    <property type="nucleotide sequence ID" value="XM_026420932.2"/>
</dbReference>
<evidence type="ECO:0000313" key="6">
    <source>
        <dbReference type="RefSeq" id="XP_026276717.1"/>
    </source>
</evidence>
<dbReference type="InterPro" id="IPR007940">
    <property type="entry name" value="SH3BP5"/>
</dbReference>
<feature type="coiled-coil region" evidence="3">
    <location>
        <begin position="18"/>
        <end position="52"/>
    </location>
</feature>
<proteinExistence type="inferred from homology"/>
<dbReference type="AlphaFoldDB" id="A0A6J1S6Q5"/>
<reference evidence="6" key="1">
    <citation type="submission" date="2025-08" db="UniProtKB">
        <authorList>
            <consortium name="RefSeq"/>
        </authorList>
    </citation>
    <scope>IDENTIFICATION</scope>
    <source>
        <tissue evidence="6">Whole organism</tissue>
    </source>
</reference>
<dbReference type="GeneID" id="113205347"/>
<keyword evidence="2 3" id="KW-0175">Coiled coil</keyword>
<dbReference type="Proteomes" id="UP000504606">
    <property type="component" value="Unplaced"/>
</dbReference>
<evidence type="ECO:0000256" key="3">
    <source>
        <dbReference type="SAM" id="Coils"/>
    </source>
</evidence>
<organism evidence="5 6">
    <name type="scientific">Frankliniella occidentalis</name>
    <name type="common">Western flower thrips</name>
    <name type="synonym">Euthrips occidentalis</name>
    <dbReference type="NCBI Taxonomy" id="133901"/>
    <lineage>
        <taxon>Eukaryota</taxon>
        <taxon>Metazoa</taxon>
        <taxon>Ecdysozoa</taxon>
        <taxon>Arthropoda</taxon>
        <taxon>Hexapoda</taxon>
        <taxon>Insecta</taxon>
        <taxon>Pterygota</taxon>
        <taxon>Neoptera</taxon>
        <taxon>Paraneoptera</taxon>
        <taxon>Thysanoptera</taxon>
        <taxon>Terebrantia</taxon>
        <taxon>Thripoidea</taxon>
        <taxon>Thripidae</taxon>
        <taxon>Frankliniella</taxon>
    </lineage>
</organism>
<comment type="similarity">
    <text evidence="1">Belongs to the SH3BP5 family.</text>
</comment>
<feature type="region of interest" description="Disordered" evidence="4">
    <location>
        <begin position="449"/>
        <end position="495"/>
    </location>
</feature>
<feature type="compositionally biased region" description="Polar residues" evidence="4">
    <location>
        <begin position="469"/>
        <end position="495"/>
    </location>
</feature>
<feature type="region of interest" description="Disordered" evidence="4">
    <location>
        <begin position="238"/>
        <end position="325"/>
    </location>
</feature>
<feature type="compositionally biased region" description="Low complexity" evidence="4">
    <location>
        <begin position="302"/>
        <end position="321"/>
    </location>
</feature>
<dbReference type="GO" id="GO:0004860">
    <property type="term" value="F:protein kinase inhibitor activity"/>
    <property type="evidence" value="ECO:0007669"/>
    <property type="project" value="TreeGrafter"/>
</dbReference>
<dbReference type="GO" id="GO:0005737">
    <property type="term" value="C:cytoplasm"/>
    <property type="evidence" value="ECO:0007669"/>
    <property type="project" value="TreeGrafter"/>
</dbReference>
<dbReference type="GO" id="GO:0035556">
    <property type="term" value="P:intracellular signal transduction"/>
    <property type="evidence" value="ECO:0007669"/>
    <property type="project" value="InterPro"/>
</dbReference>
<evidence type="ECO:0000256" key="4">
    <source>
        <dbReference type="SAM" id="MobiDB-lite"/>
    </source>
</evidence>
<dbReference type="PANTHER" id="PTHR19423:SF1">
    <property type="entry name" value="SH3 DOMAIN-BINDING PROTEIN 5"/>
    <property type="match status" value="1"/>
</dbReference>
<accession>A0A6J1S6Q5</accession>
<protein>
    <submittedName>
        <fullName evidence="6">SH3 domain-binding protein 5 homolog</fullName>
    </submittedName>
</protein>
<dbReference type="Pfam" id="PF05276">
    <property type="entry name" value="SH3BP5"/>
    <property type="match status" value="1"/>
</dbReference>
<evidence type="ECO:0000256" key="2">
    <source>
        <dbReference type="ARBA" id="ARBA00023054"/>
    </source>
</evidence>
<dbReference type="OrthoDB" id="446789at2759"/>
<sequence>MSDSVDGDDVDGALDPRIQIELENLNTATDEINRLEIALDEANTTFRILLNDCTRRLKNKSKSLGSCVEKARPYYEALEVARQAQLECQQAAVHYQRANEIHAAAKETVALAEARFLSKQHEWQFDNAWQEMLNHATLKVRDAETQKAESGREHHKRAMHFNASEQKVQQLEQRLHRHIIKSRPYFDEKSFCNEQLASQKERVEVLQSQVSAVKGAYAASLKELERISEEIHCKRNKNKQIEAEQEPPCGPREPGVGAELEPVFCETPAPNDEILDNTSQVPEKASEIQANENPITEEKNVLASEGSSQSSSPAKPTLSSQPRSNLTALPLLDNLTQLKNSNESPLNNPSPSVLNLPASSEIFHRSNTFEDDFGMECKIASEREEAYNHALLNHLMENYESELDRCDMTSLSGMSAATGSSAVSEKDETECYLDEELDDLPEQFRAISMDTSLSMSRKRDTTGRPFSLPGSSAGSRNQSANQSPVKNVLCTNSSVPNSKSCNNIMGKAADSSVLN</sequence>
<name>A0A6J1S6Q5_FRAOC</name>
<keyword evidence="5" id="KW-1185">Reference proteome</keyword>
<dbReference type="KEGG" id="foc:113205347"/>
<evidence type="ECO:0000256" key="1">
    <source>
        <dbReference type="ARBA" id="ARBA00007796"/>
    </source>
</evidence>
<evidence type="ECO:0000313" key="5">
    <source>
        <dbReference type="Proteomes" id="UP000504606"/>
    </source>
</evidence>
<gene>
    <name evidence="6" type="primary">LOC113205347</name>
</gene>